<dbReference type="SUPFAM" id="SSF55729">
    <property type="entry name" value="Acyl-CoA N-acyltransferases (Nat)"/>
    <property type="match status" value="1"/>
</dbReference>
<protein>
    <recommendedName>
        <fullName evidence="1">N-acetyltransferase domain-containing protein</fullName>
    </recommendedName>
</protein>
<dbReference type="GO" id="GO:0016747">
    <property type="term" value="F:acyltransferase activity, transferring groups other than amino-acyl groups"/>
    <property type="evidence" value="ECO:0007669"/>
    <property type="project" value="InterPro"/>
</dbReference>
<dbReference type="OrthoDB" id="3402863at2"/>
<proteinExistence type="predicted"/>
<organism evidence="2 3">
    <name type="scientific">Nocardioides baekrokdamisoli</name>
    <dbReference type="NCBI Taxonomy" id="1804624"/>
    <lineage>
        <taxon>Bacteria</taxon>
        <taxon>Bacillati</taxon>
        <taxon>Actinomycetota</taxon>
        <taxon>Actinomycetes</taxon>
        <taxon>Propionibacteriales</taxon>
        <taxon>Nocardioidaceae</taxon>
        <taxon>Nocardioides</taxon>
    </lineage>
</organism>
<reference evidence="2 3" key="1">
    <citation type="submission" date="2018-11" db="EMBL/GenBank/DDBJ databases">
        <title>Complete genome sequence of Nocardioides baekrokdamisoli strain KCTC 39748.</title>
        <authorList>
            <person name="Kang S.W."/>
            <person name="Lee K.C."/>
            <person name="Kim K.K."/>
            <person name="Kim J.S."/>
            <person name="Kim D.S."/>
            <person name="Ko S.H."/>
            <person name="Yang S.H."/>
            <person name="Shin Y.K."/>
            <person name="Lee J.S."/>
        </authorList>
    </citation>
    <scope>NUCLEOTIDE SEQUENCE [LARGE SCALE GENOMIC DNA]</scope>
    <source>
        <strain evidence="2 3">KCTC 39748</strain>
    </source>
</reference>
<dbReference type="AlphaFoldDB" id="A0A3G9IYN8"/>
<dbReference type="EMBL" id="AP019307">
    <property type="protein sequence ID" value="BBH16294.1"/>
    <property type="molecule type" value="Genomic_DNA"/>
</dbReference>
<dbReference type="PROSITE" id="PS51186">
    <property type="entry name" value="GNAT"/>
    <property type="match status" value="1"/>
</dbReference>
<gene>
    <name evidence="2" type="ORF">Back2_05810</name>
</gene>
<feature type="domain" description="N-acetyltransferase" evidence="1">
    <location>
        <begin position="20"/>
        <end position="161"/>
    </location>
</feature>
<keyword evidence="3" id="KW-1185">Reference proteome</keyword>
<name>A0A3G9IYN8_9ACTN</name>
<accession>A0A3G9IYN8</accession>
<dbReference type="PANTHER" id="PTHR43792:SF13">
    <property type="entry name" value="ACETYLTRANSFERASE"/>
    <property type="match status" value="1"/>
</dbReference>
<dbReference type="InterPro" id="IPR051531">
    <property type="entry name" value="N-acetyltransferase"/>
</dbReference>
<dbReference type="PANTHER" id="PTHR43792">
    <property type="entry name" value="GNAT FAMILY, PUTATIVE (AFU_ORTHOLOGUE AFUA_3G00765)-RELATED-RELATED"/>
    <property type="match status" value="1"/>
</dbReference>
<evidence type="ECO:0000313" key="2">
    <source>
        <dbReference type="EMBL" id="BBH16294.1"/>
    </source>
</evidence>
<dbReference type="Gene3D" id="3.40.630.30">
    <property type="match status" value="1"/>
</dbReference>
<evidence type="ECO:0000259" key="1">
    <source>
        <dbReference type="PROSITE" id="PS51186"/>
    </source>
</evidence>
<dbReference type="InterPro" id="IPR016181">
    <property type="entry name" value="Acyl_CoA_acyltransferase"/>
</dbReference>
<dbReference type="Pfam" id="PF13302">
    <property type="entry name" value="Acetyltransf_3"/>
    <property type="match status" value="1"/>
</dbReference>
<evidence type="ECO:0000313" key="3">
    <source>
        <dbReference type="Proteomes" id="UP000271573"/>
    </source>
</evidence>
<sequence>MSIDDVIVTERLTLPLWNAADVRAIRGQSPLRQPGWHADFPRKDDVDAASMWREGDPWGPRSIVRGVTVLGSIGFFGPPEDVDGVSEVEIGFGLVREAWGWGFATEAVKALVDTAEAEDVRVRASVEPTNAASLRVLAKAGFTQLLRATDDGHLVMARNAPQA</sequence>
<dbReference type="KEGG" id="nbe:Back2_05810"/>
<dbReference type="InterPro" id="IPR000182">
    <property type="entry name" value="GNAT_dom"/>
</dbReference>
<dbReference type="RefSeq" id="WP_125566597.1">
    <property type="nucleotide sequence ID" value="NZ_AP019307.1"/>
</dbReference>
<dbReference type="Proteomes" id="UP000271573">
    <property type="component" value="Chromosome"/>
</dbReference>